<feature type="transmembrane region" description="Helical" evidence="2">
    <location>
        <begin position="85"/>
        <end position="103"/>
    </location>
</feature>
<reference evidence="4" key="1">
    <citation type="journal article" date="2019" name="Int. J. Syst. Evol. Microbiol.">
        <title>The Global Catalogue of Microorganisms (GCM) 10K type strain sequencing project: providing services to taxonomists for standard genome sequencing and annotation.</title>
        <authorList>
            <consortium name="The Broad Institute Genomics Platform"/>
            <consortium name="The Broad Institute Genome Sequencing Center for Infectious Disease"/>
            <person name="Wu L."/>
            <person name="Ma J."/>
        </authorList>
    </citation>
    <scope>NUCLEOTIDE SEQUENCE [LARGE SCALE GENOMIC DNA]</scope>
    <source>
        <strain evidence="4">CECT 8531</strain>
    </source>
</reference>
<feature type="compositionally biased region" description="Basic residues" evidence="1">
    <location>
        <begin position="112"/>
        <end position="129"/>
    </location>
</feature>
<evidence type="ECO:0000313" key="4">
    <source>
        <dbReference type="Proteomes" id="UP001595887"/>
    </source>
</evidence>
<dbReference type="EMBL" id="JBHSDH010000006">
    <property type="protein sequence ID" value="MFC4290984.1"/>
    <property type="molecule type" value="Genomic_DNA"/>
</dbReference>
<evidence type="ECO:0000313" key="3">
    <source>
        <dbReference type="EMBL" id="MFC4290984.1"/>
    </source>
</evidence>
<accession>A0ABV8RDJ3</accession>
<evidence type="ECO:0008006" key="5">
    <source>
        <dbReference type="Google" id="ProtNLM"/>
    </source>
</evidence>
<keyword evidence="4" id="KW-1185">Reference proteome</keyword>
<organism evidence="3 4">
    <name type="scientific">Sphingorhabdus arenilitoris</name>
    <dbReference type="NCBI Taxonomy" id="1490041"/>
    <lineage>
        <taxon>Bacteria</taxon>
        <taxon>Pseudomonadati</taxon>
        <taxon>Pseudomonadota</taxon>
        <taxon>Alphaproteobacteria</taxon>
        <taxon>Sphingomonadales</taxon>
        <taxon>Sphingomonadaceae</taxon>
        <taxon>Sphingorhabdus</taxon>
    </lineage>
</organism>
<protein>
    <recommendedName>
        <fullName evidence="5">DUF883 family protein</fullName>
    </recommendedName>
</protein>
<comment type="caution">
    <text evidence="3">The sequence shown here is derived from an EMBL/GenBank/DDBJ whole genome shotgun (WGS) entry which is preliminary data.</text>
</comment>
<keyword evidence="2" id="KW-1133">Transmembrane helix</keyword>
<gene>
    <name evidence="3" type="ORF">ACFOWX_00960</name>
</gene>
<sequence>MPNPNSPKDSLNGSQAGVIPAIRDAAATAQEKIVGTATSLSERASDGFETGMDHATKALNAAGQKLSEVSSKTKKAIQDNPGKTAAIAGGVVAAASVAGAVILKKRADTKKTGTKAKAAPKTKSTKSSS</sequence>
<keyword evidence="2" id="KW-0472">Membrane</keyword>
<keyword evidence="2" id="KW-0812">Transmembrane</keyword>
<name>A0ABV8RDJ3_9SPHN</name>
<feature type="region of interest" description="Disordered" evidence="1">
    <location>
        <begin position="106"/>
        <end position="129"/>
    </location>
</feature>
<evidence type="ECO:0000256" key="2">
    <source>
        <dbReference type="SAM" id="Phobius"/>
    </source>
</evidence>
<dbReference type="Proteomes" id="UP001595887">
    <property type="component" value="Unassembled WGS sequence"/>
</dbReference>
<evidence type="ECO:0000256" key="1">
    <source>
        <dbReference type="SAM" id="MobiDB-lite"/>
    </source>
</evidence>
<proteinExistence type="predicted"/>
<dbReference type="RefSeq" id="WP_381420584.1">
    <property type="nucleotide sequence ID" value="NZ_JBHSDH010000006.1"/>
</dbReference>